<keyword evidence="2" id="KW-0624">Polysaccharide degradation</keyword>
<name>A0ABT5IBF5_9CAUL</name>
<evidence type="ECO:0000256" key="4">
    <source>
        <dbReference type="ARBA" id="ARBA00023277"/>
    </source>
</evidence>
<evidence type="ECO:0000256" key="2">
    <source>
        <dbReference type="ARBA" id="ARBA00022651"/>
    </source>
</evidence>
<organism evidence="8 9">
    <name type="scientific">Asticcacaulis currens</name>
    <dbReference type="NCBI Taxonomy" id="2984210"/>
    <lineage>
        <taxon>Bacteria</taxon>
        <taxon>Pseudomonadati</taxon>
        <taxon>Pseudomonadota</taxon>
        <taxon>Alphaproteobacteria</taxon>
        <taxon>Caulobacterales</taxon>
        <taxon>Caulobacteraceae</taxon>
        <taxon>Asticcacaulis</taxon>
    </lineage>
</organism>
<dbReference type="SUPFAM" id="SSF49785">
    <property type="entry name" value="Galactose-binding domain-like"/>
    <property type="match status" value="1"/>
</dbReference>
<dbReference type="PANTHER" id="PTHR43772:SF2">
    <property type="entry name" value="PUTATIVE (AFU_ORTHOLOGUE AFUA_2G04480)-RELATED"/>
    <property type="match status" value="1"/>
</dbReference>
<dbReference type="PANTHER" id="PTHR43772">
    <property type="entry name" value="ENDO-1,4-BETA-XYLANASE"/>
    <property type="match status" value="1"/>
</dbReference>
<evidence type="ECO:0000313" key="9">
    <source>
        <dbReference type="Proteomes" id="UP001216595"/>
    </source>
</evidence>
<dbReference type="Gene3D" id="2.115.10.20">
    <property type="entry name" value="Glycosyl hydrolase domain, family 43"/>
    <property type="match status" value="1"/>
</dbReference>
<dbReference type="SUPFAM" id="SSF75005">
    <property type="entry name" value="Arabinanase/levansucrase/invertase"/>
    <property type="match status" value="1"/>
</dbReference>
<dbReference type="CDD" id="cd08990">
    <property type="entry name" value="GH43_AXH_like"/>
    <property type="match status" value="1"/>
</dbReference>
<feature type="signal peptide" evidence="7">
    <location>
        <begin position="1"/>
        <end position="20"/>
    </location>
</feature>
<dbReference type="Proteomes" id="UP001216595">
    <property type="component" value="Unassembled WGS sequence"/>
</dbReference>
<feature type="chain" id="PRO_5046980480" evidence="7">
    <location>
        <begin position="21"/>
        <end position="532"/>
    </location>
</feature>
<evidence type="ECO:0000256" key="7">
    <source>
        <dbReference type="SAM" id="SignalP"/>
    </source>
</evidence>
<keyword evidence="5 6" id="KW-0326">Glycosidase</keyword>
<comment type="similarity">
    <text evidence="1 6">Belongs to the glycosyl hydrolase 43 family.</text>
</comment>
<keyword evidence="9" id="KW-1185">Reference proteome</keyword>
<dbReference type="PROSITE" id="PS51257">
    <property type="entry name" value="PROKAR_LIPOPROTEIN"/>
    <property type="match status" value="1"/>
</dbReference>
<keyword evidence="2" id="KW-0858">Xylan degradation</keyword>
<dbReference type="InterPro" id="IPR052176">
    <property type="entry name" value="Glycosyl_Hydrlase_43_Enz"/>
</dbReference>
<keyword evidence="4" id="KW-0119">Carbohydrate metabolism</keyword>
<proteinExistence type="inferred from homology"/>
<accession>A0ABT5IBF5</accession>
<gene>
    <name evidence="8" type="ORF">PQU94_03265</name>
</gene>
<sequence length="532" mass="58257">MRPLSLISLLPWLAACAAQAEPVVYAPNPALEARAVSARSNPILKDGADYTTDPAPLVAGGRMYIITGRDTAEPGVNDFIMPEWQMLVSDDPQSGHWTHYPHFLKPDAVFKWATPGRAYAPQIVQGPDKRFYLYAPVMQKDSTNKDGFAIGVAVSDTPTGPWVDAHPSGPVVSQSWPVPNTIQNIDPTVLVDEDDRVYLYWGTFGRLKGVELEPDMLTFKGTPIDVTSLTGFFEAAWIFKRKGTYYMAYAGNRAGPNSECTEAVYYACIAYGTAPSPLGPWTYRGVLLDPVSSTTSHSGLIAFKDKWYIAYHTADAKGGGHFRRSVALDEVRWDDSVSPPRPQKVVPTGGAPFDATPIRNIASHARITASNAPVPVQYWLRALNDGKVHIAPLPPDMWATWSPNNPKQQWVLYQWDQPVTLNGASLYFWGDQPAGSGVGVAPPKDWHLEYRDGETWKPVKATTAYRSRLNAYNPVSFAPVTTRCLRAVFDASTDGKTYAAVAAQEWQALAVTPQAPLKASVKGSASPDCAER</sequence>
<evidence type="ECO:0000256" key="1">
    <source>
        <dbReference type="ARBA" id="ARBA00009865"/>
    </source>
</evidence>
<evidence type="ECO:0000256" key="5">
    <source>
        <dbReference type="ARBA" id="ARBA00023295"/>
    </source>
</evidence>
<evidence type="ECO:0000256" key="6">
    <source>
        <dbReference type="RuleBase" id="RU361187"/>
    </source>
</evidence>
<reference evidence="8 9" key="1">
    <citation type="submission" date="2023-01" db="EMBL/GenBank/DDBJ databases">
        <title>Novel species of the genus Asticcacaulis isolated from rivers.</title>
        <authorList>
            <person name="Lu H."/>
        </authorList>
    </citation>
    <scope>NUCLEOTIDE SEQUENCE [LARGE SCALE GENOMIC DNA]</scope>
    <source>
        <strain evidence="8 9">DXS10W</strain>
    </source>
</reference>
<dbReference type="InterPro" id="IPR023296">
    <property type="entry name" value="Glyco_hydro_beta-prop_sf"/>
</dbReference>
<dbReference type="EMBL" id="JAQQKW010000002">
    <property type="protein sequence ID" value="MDC7693298.1"/>
    <property type="molecule type" value="Genomic_DNA"/>
</dbReference>
<keyword evidence="7" id="KW-0732">Signal</keyword>
<dbReference type="Gene3D" id="2.60.120.260">
    <property type="entry name" value="Galactose-binding domain-like"/>
    <property type="match status" value="1"/>
</dbReference>
<keyword evidence="3 6" id="KW-0378">Hydrolase</keyword>
<comment type="caution">
    <text evidence="8">The sequence shown here is derived from an EMBL/GenBank/DDBJ whole genome shotgun (WGS) entry which is preliminary data.</text>
</comment>
<dbReference type="Pfam" id="PF04616">
    <property type="entry name" value="Glyco_hydro_43"/>
    <property type="match status" value="1"/>
</dbReference>
<protein>
    <submittedName>
        <fullName evidence="8">Family 43 glycosylhydrolase</fullName>
    </submittedName>
</protein>
<evidence type="ECO:0000313" key="8">
    <source>
        <dbReference type="EMBL" id="MDC7693298.1"/>
    </source>
</evidence>
<dbReference type="RefSeq" id="WP_272740068.1">
    <property type="nucleotide sequence ID" value="NZ_JAQQKW010000002.1"/>
</dbReference>
<dbReference type="InterPro" id="IPR006710">
    <property type="entry name" value="Glyco_hydro_43"/>
</dbReference>
<dbReference type="InterPro" id="IPR008979">
    <property type="entry name" value="Galactose-bd-like_sf"/>
</dbReference>
<evidence type="ECO:0000256" key="3">
    <source>
        <dbReference type="ARBA" id="ARBA00022801"/>
    </source>
</evidence>